<dbReference type="AlphaFoldDB" id="A0A2U1L1U5"/>
<dbReference type="InterPro" id="IPR036869">
    <property type="entry name" value="J_dom_sf"/>
</dbReference>
<name>A0A2U1L1U5_ARTAN</name>
<dbReference type="GO" id="GO:0008233">
    <property type="term" value="F:peptidase activity"/>
    <property type="evidence" value="ECO:0007669"/>
    <property type="project" value="UniProtKB-KW"/>
</dbReference>
<dbReference type="PANTHER" id="PTHR36335:SF1">
    <property type="entry name" value="CHAPERONE DNAJ-DOMAIN SUPERFAMILY PROTEIN"/>
    <property type="match status" value="1"/>
</dbReference>
<protein>
    <submittedName>
        <fullName evidence="2">Ulp1 protease family, C-terminal catalytic domain-containing protein</fullName>
    </submittedName>
</protein>
<dbReference type="SUPFAM" id="SSF46565">
    <property type="entry name" value="Chaperone J-domain"/>
    <property type="match status" value="1"/>
</dbReference>
<dbReference type="InterPro" id="IPR038765">
    <property type="entry name" value="Papain-like_cys_pep_sf"/>
</dbReference>
<dbReference type="InterPro" id="IPR001623">
    <property type="entry name" value="DnaJ_domain"/>
</dbReference>
<evidence type="ECO:0000313" key="3">
    <source>
        <dbReference type="Proteomes" id="UP000245207"/>
    </source>
</evidence>
<keyword evidence="3" id="KW-1185">Reference proteome</keyword>
<dbReference type="Gene3D" id="3.40.395.10">
    <property type="entry name" value="Adenoviral Proteinase, Chain A"/>
    <property type="match status" value="1"/>
</dbReference>
<feature type="compositionally biased region" description="Basic and acidic residues" evidence="1">
    <location>
        <begin position="290"/>
        <end position="322"/>
    </location>
</feature>
<keyword evidence="2" id="KW-0378">Hydrolase</keyword>
<reference evidence="2 3" key="1">
    <citation type="journal article" date="2018" name="Mol. Plant">
        <title>The genome of Artemisia annua provides insight into the evolution of Asteraceae family and artemisinin biosynthesis.</title>
        <authorList>
            <person name="Shen Q."/>
            <person name="Zhang L."/>
            <person name="Liao Z."/>
            <person name="Wang S."/>
            <person name="Yan T."/>
            <person name="Shi P."/>
            <person name="Liu M."/>
            <person name="Fu X."/>
            <person name="Pan Q."/>
            <person name="Wang Y."/>
            <person name="Lv Z."/>
            <person name="Lu X."/>
            <person name="Zhang F."/>
            <person name="Jiang W."/>
            <person name="Ma Y."/>
            <person name="Chen M."/>
            <person name="Hao X."/>
            <person name="Li L."/>
            <person name="Tang Y."/>
            <person name="Lv G."/>
            <person name="Zhou Y."/>
            <person name="Sun X."/>
            <person name="Brodelius P.E."/>
            <person name="Rose J.K.C."/>
            <person name="Tang K."/>
        </authorList>
    </citation>
    <scope>NUCLEOTIDE SEQUENCE [LARGE SCALE GENOMIC DNA]</scope>
    <source>
        <strain evidence="3">cv. Huhao1</strain>
        <tissue evidence="2">Leaf</tissue>
    </source>
</reference>
<gene>
    <name evidence="2" type="ORF">CTI12_AA540080</name>
</gene>
<dbReference type="EMBL" id="PKPP01012079">
    <property type="protein sequence ID" value="PWA42978.1"/>
    <property type="molecule type" value="Genomic_DNA"/>
</dbReference>
<accession>A0A2U1L1U5</accession>
<feature type="compositionally biased region" description="Basic and acidic residues" evidence="1">
    <location>
        <begin position="395"/>
        <end position="411"/>
    </location>
</feature>
<dbReference type="SUPFAM" id="SSF54001">
    <property type="entry name" value="Cysteine proteinases"/>
    <property type="match status" value="1"/>
</dbReference>
<organism evidence="2 3">
    <name type="scientific">Artemisia annua</name>
    <name type="common">Sweet wormwood</name>
    <dbReference type="NCBI Taxonomy" id="35608"/>
    <lineage>
        <taxon>Eukaryota</taxon>
        <taxon>Viridiplantae</taxon>
        <taxon>Streptophyta</taxon>
        <taxon>Embryophyta</taxon>
        <taxon>Tracheophyta</taxon>
        <taxon>Spermatophyta</taxon>
        <taxon>Magnoliopsida</taxon>
        <taxon>eudicotyledons</taxon>
        <taxon>Gunneridae</taxon>
        <taxon>Pentapetalae</taxon>
        <taxon>asterids</taxon>
        <taxon>campanulids</taxon>
        <taxon>Asterales</taxon>
        <taxon>Asteraceae</taxon>
        <taxon>Asteroideae</taxon>
        <taxon>Anthemideae</taxon>
        <taxon>Artemisiinae</taxon>
        <taxon>Artemisia</taxon>
    </lineage>
</organism>
<sequence>MGFGGLIGMKIHDLPGFLGYHVISEFDDEELKLPTSNGPIELLYLDSTRCDAFPIQRQRPAIRGWKTILMKYREKIEIESGGFGLLPKEDDVYINSLQSKNFVEKIQRSFNNINLEMASISSSLKEGLSRFPLCDSLKKLLEEFKNGISSNAFMEEDDGCDDVDDLAENYTSKNSDESEEIRQKTDSDPDTCKEKDFLYKEMNDTIEKNQNNTSVVQEQVERNENSFQNCQMDEEQTVGEQDSVMTECEEEVRVGDSIGDVCDDVDDFAENYTSKNSDKSQAEANSPEKINAESQDRTQDESTNEVEKPIEDKSQHAEKEQEPPVEIEEPTKEHHVADTLNQENEGSISEQSERSKQDISTDAGKIKVNVEVNENDVVHPSVKEQNLVAEVSGGGDDKDPIEVEQQRDEKLETTEVVDSIMECGYSDVAPVADEVEVTKGSSEEGDVIHSSDVKVQKDDITEVTEANDSTNECETNVTPMVEEQEIPAKSSMEESDATASETVMGNSNMEGQAVEKSIEERVTEPSEIVAEDSTMEEQVVADPSETKAEDLTMEDQFTPVNPKVTLSKDEKIVSRTLFAMTGPAWEPIFKSERGDFLFHFDMETMTPNLEVSTNVIDVWSQILNVLELYKEDDRLPTRYFFKISGINPLYSIEKHTDEEKLQSFTKNLDESFRDDEKHLKSLETFDILFFPDCRENHLYLICADFINGSFRVIDNSSNGTDFEERYKSIPEEILIYLHSTHCVTDSMPHKTPAIRYWSSDDIRDRDSFEFDNGGFGILNLYEKDNDDNDSFENKIKKAYKQALLTFHPDHVPKDDLHKQVEAEEIFKIIQRKKDRKEPNIIII</sequence>
<feature type="compositionally biased region" description="Acidic residues" evidence="1">
    <location>
        <begin position="155"/>
        <end position="167"/>
    </location>
</feature>
<feature type="compositionally biased region" description="Polar residues" evidence="1">
    <location>
        <begin position="339"/>
        <end position="350"/>
    </location>
</feature>
<dbReference type="OrthoDB" id="498970at2759"/>
<dbReference type="Proteomes" id="UP000245207">
    <property type="component" value="Unassembled WGS sequence"/>
</dbReference>
<evidence type="ECO:0000256" key="1">
    <source>
        <dbReference type="SAM" id="MobiDB-lite"/>
    </source>
</evidence>
<proteinExistence type="predicted"/>
<dbReference type="PANTHER" id="PTHR36335">
    <property type="entry name" value="CHAPERONE DNAJ-DOMAIN SUPERFAMILY PROTEIN"/>
    <property type="match status" value="1"/>
</dbReference>
<feature type="compositionally biased region" description="Basic and acidic residues" evidence="1">
    <location>
        <begin position="174"/>
        <end position="192"/>
    </location>
</feature>
<dbReference type="Gene3D" id="1.10.287.110">
    <property type="entry name" value="DnaJ domain"/>
    <property type="match status" value="1"/>
</dbReference>
<keyword evidence="2" id="KW-0645">Protease</keyword>
<feature type="region of interest" description="Disordered" evidence="1">
    <location>
        <begin position="255"/>
        <end position="364"/>
    </location>
</feature>
<dbReference type="GO" id="GO:0006508">
    <property type="term" value="P:proteolysis"/>
    <property type="evidence" value="ECO:0007669"/>
    <property type="project" value="UniProtKB-KW"/>
</dbReference>
<feature type="region of interest" description="Disordered" evidence="1">
    <location>
        <begin position="389"/>
        <end position="411"/>
    </location>
</feature>
<dbReference type="CDD" id="cd06257">
    <property type="entry name" value="DnaJ"/>
    <property type="match status" value="1"/>
</dbReference>
<comment type="caution">
    <text evidence="2">The sequence shown here is derived from an EMBL/GenBank/DDBJ whole genome shotgun (WGS) entry which is preliminary data.</text>
</comment>
<evidence type="ECO:0000313" key="2">
    <source>
        <dbReference type="EMBL" id="PWA42978.1"/>
    </source>
</evidence>
<feature type="region of interest" description="Disordered" evidence="1">
    <location>
        <begin position="155"/>
        <end position="192"/>
    </location>
</feature>